<dbReference type="Gene3D" id="3.40.50.1820">
    <property type="entry name" value="alpha/beta hydrolase"/>
    <property type="match status" value="1"/>
</dbReference>
<dbReference type="InterPro" id="IPR002018">
    <property type="entry name" value="CarbesteraseB"/>
</dbReference>
<dbReference type="InterPro" id="IPR050309">
    <property type="entry name" value="Type-B_Carboxylest/Lipase"/>
</dbReference>
<dbReference type="PANTHER" id="PTHR11559">
    <property type="entry name" value="CARBOXYLESTERASE"/>
    <property type="match status" value="1"/>
</dbReference>
<feature type="domain" description="Carboxylesterase type B" evidence="1">
    <location>
        <begin position="7"/>
        <end position="193"/>
    </location>
</feature>
<accession>A0ABN3VD36</accession>
<protein>
    <submittedName>
        <fullName evidence="2">Carboxylesterase family protein</fullName>
    </submittedName>
</protein>
<dbReference type="Proteomes" id="UP001500979">
    <property type="component" value="Unassembled WGS sequence"/>
</dbReference>
<dbReference type="InterPro" id="IPR029058">
    <property type="entry name" value="AB_hydrolase_fold"/>
</dbReference>
<evidence type="ECO:0000259" key="1">
    <source>
        <dbReference type="Pfam" id="PF00135"/>
    </source>
</evidence>
<evidence type="ECO:0000313" key="2">
    <source>
        <dbReference type="EMBL" id="GAA2793448.1"/>
    </source>
</evidence>
<dbReference type="Pfam" id="PF00135">
    <property type="entry name" value="COesterase"/>
    <property type="match status" value="2"/>
</dbReference>
<sequence length="452" mass="48276">MRGRQTAAGVVAFLGIPYAAPPFGPRRFLPPEAPEPWRGVRECAEFGPVAPQSAKLPGTPEWSPGDEDVLTLNVWTAPPAGPRPVLVWIHGGAYAFGSSAQPDFDGSALARAGLVVVSCNFRLGFEGFGRLPGCPDNRGLLDQTAVLRWVRANIAGFGGDPGSVTAAGQSSGAGSIACLLREPGLADRAILHSVPDAYLTAEAAAEISTAIQAELPVPIDTAAPEQLLDAADRVTAACRGRAPGRLGYDPVLFGPITGEPHIDARVDLLVCHTTDEYGLFDAVGGLTPVDTGRQLTAFARALDIPDRIVTGYRRLLPGMPVRELYLRLFGDRIFSAHTTALARHHTAAGGRAHLARFARPRAWHCADVPFCFGTIDVPETHFLLGGAPDAQDRQLSAAMLRAWADFAATGDPGWPAWSSDARPVKWWTVPRSPVLDDEPPTLRLWHDVPMSR</sequence>
<dbReference type="EMBL" id="BAAAUX010000014">
    <property type="protein sequence ID" value="GAA2793448.1"/>
    <property type="molecule type" value="Genomic_DNA"/>
</dbReference>
<comment type="caution">
    <text evidence="2">The sequence shown here is derived from an EMBL/GenBank/DDBJ whole genome shotgun (WGS) entry which is preliminary data.</text>
</comment>
<organism evidence="2 3">
    <name type="scientific">Saccharopolyspora taberi</name>
    <dbReference type="NCBI Taxonomy" id="60895"/>
    <lineage>
        <taxon>Bacteria</taxon>
        <taxon>Bacillati</taxon>
        <taxon>Actinomycetota</taxon>
        <taxon>Actinomycetes</taxon>
        <taxon>Pseudonocardiales</taxon>
        <taxon>Pseudonocardiaceae</taxon>
        <taxon>Saccharopolyspora</taxon>
    </lineage>
</organism>
<feature type="domain" description="Carboxylesterase type B" evidence="1">
    <location>
        <begin position="322"/>
        <end position="420"/>
    </location>
</feature>
<evidence type="ECO:0000313" key="3">
    <source>
        <dbReference type="Proteomes" id="UP001500979"/>
    </source>
</evidence>
<reference evidence="2 3" key="1">
    <citation type="journal article" date="2019" name="Int. J. Syst. Evol. Microbiol.">
        <title>The Global Catalogue of Microorganisms (GCM) 10K type strain sequencing project: providing services to taxonomists for standard genome sequencing and annotation.</title>
        <authorList>
            <consortium name="The Broad Institute Genomics Platform"/>
            <consortium name="The Broad Institute Genome Sequencing Center for Infectious Disease"/>
            <person name="Wu L."/>
            <person name="Ma J."/>
        </authorList>
    </citation>
    <scope>NUCLEOTIDE SEQUENCE [LARGE SCALE GENOMIC DNA]</scope>
    <source>
        <strain evidence="2 3">JCM 9383</strain>
    </source>
</reference>
<dbReference type="SUPFAM" id="SSF53474">
    <property type="entry name" value="alpha/beta-Hydrolases"/>
    <property type="match status" value="1"/>
</dbReference>
<proteinExistence type="predicted"/>
<gene>
    <name evidence="2" type="ORF">GCM10010470_30400</name>
</gene>
<keyword evidence="3" id="KW-1185">Reference proteome</keyword>
<name>A0ABN3VD36_9PSEU</name>